<evidence type="ECO:0000313" key="5">
    <source>
        <dbReference type="EMBL" id="KYK55462.1"/>
    </source>
</evidence>
<comment type="caution">
    <text evidence="5">The sequence shown here is derived from an EMBL/GenBank/DDBJ whole genome shotgun (WGS) entry which is preliminary data.</text>
</comment>
<dbReference type="Proteomes" id="UP000076580">
    <property type="component" value="Chromosome 03"/>
</dbReference>
<dbReference type="InterPro" id="IPR011899">
    <property type="entry name" value="Glutaredoxin_euk/vir"/>
</dbReference>
<protein>
    <recommendedName>
        <fullName evidence="4">Glutaredoxin domain-containing protein</fullName>
    </recommendedName>
</protein>
<feature type="chain" id="PRO_5007580526" description="Glutaredoxin domain-containing protein" evidence="3">
    <location>
        <begin position="28"/>
        <end position="275"/>
    </location>
</feature>
<dbReference type="GO" id="GO:0000324">
    <property type="term" value="C:fungal-type vacuole"/>
    <property type="evidence" value="ECO:0007669"/>
    <property type="project" value="TreeGrafter"/>
</dbReference>
<gene>
    <name evidence="5" type="ORF">DCS_07425</name>
</gene>
<evidence type="ECO:0000256" key="3">
    <source>
        <dbReference type="SAM" id="SignalP"/>
    </source>
</evidence>
<comment type="similarity">
    <text evidence="1">Belongs to the glutaredoxin family. Monothiol subfamily.</text>
</comment>
<feature type="compositionally biased region" description="Basic and acidic residues" evidence="2">
    <location>
        <begin position="89"/>
        <end position="110"/>
    </location>
</feature>
<evidence type="ECO:0000256" key="2">
    <source>
        <dbReference type="SAM" id="MobiDB-lite"/>
    </source>
</evidence>
<dbReference type="InParanoid" id="A0A151GEG9"/>
<dbReference type="AlphaFoldDB" id="A0A151GEG9"/>
<dbReference type="FunFam" id="3.40.30.10:FF:000093">
    <property type="entry name" value="Glutaredoxin 2"/>
    <property type="match status" value="1"/>
</dbReference>
<dbReference type="PROSITE" id="PS51354">
    <property type="entry name" value="GLUTAREDOXIN_2"/>
    <property type="match status" value="1"/>
</dbReference>
<dbReference type="STRING" id="98403.A0A151GEG9"/>
<feature type="compositionally biased region" description="Basic and acidic residues" evidence="2">
    <location>
        <begin position="133"/>
        <end position="152"/>
    </location>
</feature>
<dbReference type="Gene3D" id="3.40.30.10">
    <property type="entry name" value="Glutaredoxin"/>
    <property type="match status" value="1"/>
</dbReference>
<name>A0A151GEG9_DRECN</name>
<evidence type="ECO:0000259" key="4">
    <source>
        <dbReference type="Pfam" id="PF00462"/>
    </source>
</evidence>
<evidence type="ECO:0000313" key="6">
    <source>
        <dbReference type="Proteomes" id="UP000076580"/>
    </source>
</evidence>
<keyword evidence="6" id="KW-1185">Reference proteome</keyword>
<dbReference type="GeneID" id="63720068"/>
<organism evidence="5 6">
    <name type="scientific">Drechmeria coniospora</name>
    <name type="common">Nematophagous fungus</name>
    <name type="synonym">Meria coniospora</name>
    <dbReference type="NCBI Taxonomy" id="98403"/>
    <lineage>
        <taxon>Eukaryota</taxon>
        <taxon>Fungi</taxon>
        <taxon>Dikarya</taxon>
        <taxon>Ascomycota</taxon>
        <taxon>Pezizomycotina</taxon>
        <taxon>Sordariomycetes</taxon>
        <taxon>Hypocreomycetidae</taxon>
        <taxon>Hypocreales</taxon>
        <taxon>Ophiocordycipitaceae</taxon>
        <taxon>Drechmeria</taxon>
    </lineage>
</organism>
<dbReference type="PANTHER" id="PTHR45694:SF5">
    <property type="entry name" value="GLUTAREDOXIN 2"/>
    <property type="match status" value="1"/>
</dbReference>
<feature type="region of interest" description="Disordered" evidence="2">
    <location>
        <begin position="60"/>
        <end position="152"/>
    </location>
</feature>
<dbReference type="CDD" id="cd03419">
    <property type="entry name" value="GRX_GRXh_1_2_like"/>
    <property type="match status" value="1"/>
</dbReference>
<dbReference type="GO" id="GO:0034599">
    <property type="term" value="P:cellular response to oxidative stress"/>
    <property type="evidence" value="ECO:0007669"/>
    <property type="project" value="TreeGrafter"/>
</dbReference>
<accession>A0A151GEG9</accession>
<dbReference type="Pfam" id="PF00462">
    <property type="entry name" value="Glutaredoxin"/>
    <property type="match status" value="1"/>
</dbReference>
<dbReference type="GO" id="GO:0005801">
    <property type="term" value="C:cis-Golgi network"/>
    <property type="evidence" value="ECO:0007669"/>
    <property type="project" value="UniProtKB-ARBA"/>
</dbReference>
<dbReference type="SUPFAM" id="SSF52833">
    <property type="entry name" value="Thioredoxin-like"/>
    <property type="match status" value="1"/>
</dbReference>
<reference evidence="5 6" key="1">
    <citation type="journal article" date="2016" name="Sci. Rep.">
        <title>Insights into Adaptations to a Near-Obligate Nematode Endoparasitic Lifestyle from the Finished Genome of Drechmeria coniospora.</title>
        <authorList>
            <person name="Zhang L."/>
            <person name="Zhou Z."/>
            <person name="Guo Q."/>
            <person name="Fokkens L."/>
            <person name="Miskei M."/>
            <person name="Pocsi I."/>
            <person name="Zhang W."/>
            <person name="Chen M."/>
            <person name="Wang L."/>
            <person name="Sun Y."/>
            <person name="Donzelli B.G."/>
            <person name="Gibson D.M."/>
            <person name="Nelson D.R."/>
            <person name="Luo J.G."/>
            <person name="Rep M."/>
            <person name="Liu H."/>
            <person name="Yang S."/>
            <person name="Wang J."/>
            <person name="Krasnoff S.B."/>
            <person name="Xu Y."/>
            <person name="Molnar I."/>
            <person name="Lin M."/>
        </authorList>
    </citation>
    <scope>NUCLEOTIDE SEQUENCE [LARGE SCALE GENOMIC DNA]</scope>
    <source>
        <strain evidence="5 6">ARSEF 6962</strain>
    </source>
</reference>
<feature type="signal peptide" evidence="3">
    <location>
        <begin position="1"/>
        <end position="27"/>
    </location>
</feature>
<dbReference type="EMBL" id="LAYC01000003">
    <property type="protein sequence ID" value="KYK55462.1"/>
    <property type="molecule type" value="Genomic_DNA"/>
</dbReference>
<dbReference type="PANTHER" id="PTHR45694">
    <property type="entry name" value="GLUTAREDOXIN 2"/>
    <property type="match status" value="1"/>
</dbReference>
<sequence length="275" mass="29558">MPSPRRLRLLMLAAALAVFLIIYYSSGLDSGSRDASFYHKTVKGMNKAKEARGQVVVDAKTGAKAGHIPADKDADGDVDADDDEVAAQTRERLKQAEKKAKDNANEKALRPDPPSEVVGKGNSAEGQVKKRKGDADANAKSKAVPEKSKEEHDAELELNNILQQAPVVIFSKSYCPFSKRAKGVLLEKYTINPPPHVVELDEHPLGRAIQNQLFEMTGRRTVPNVMINGVSIGGGDDIVQLDDADTLAAKIRELGSDRVSAAERFVAANAHAAGA</sequence>
<dbReference type="InterPro" id="IPR002109">
    <property type="entry name" value="Glutaredoxin"/>
</dbReference>
<keyword evidence="3" id="KW-0732">Signal</keyword>
<evidence type="ECO:0000256" key="1">
    <source>
        <dbReference type="ARBA" id="ARBA00009630"/>
    </source>
</evidence>
<dbReference type="InterPro" id="IPR014025">
    <property type="entry name" value="Glutaredoxin_subgr"/>
</dbReference>
<feature type="domain" description="Glutaredoxin" evidence="4">
    <location>
        <begin position="167"/>
        <end position="232"/>
    </location>
</feature>
<proteinExistence type="inferred from homology"/>
<dbReference type="RefSeq" id="XP_040654814.1">
    <property type="nucleotide sequence ID" value="XM_040804710.1"/>
</dbReference>
<dbReference type="GO" id="GO:0004362">
    <property type="term" value="F:glutathione-disulfide reductase (NADPH) activity"/>
    <property type="evidence" value="ECO:0007669"/>
    <property type="project" value="UniProtKB-ARBA"/>
</dbReference>
<dbReference type="GO" id="GO:0005796">
    <property type="term" value="C:Golgi lumen"/>
    <property type="evidence" value="ECO:0007669"/>
    <property type="project" value="TreeGrafter"/>
</dbReference>
<dbReference type="NCBIfam" id="TIGR02180">
    <property type="entry name" value="GRX_euk"/>
    <property type="match status" value="1"/>
</dbReference>
<feature type="compositionally biased region" description="Acidic residues" evidence="2">
    <location>
        <begin position="76"/>
        <end position="85"/>
    </location>
</feature>
<dbReference type="InterPro" id="IPR036249">
    <property type="entry name" value="Thioredoxin-like_sf"/>
</dbReference>
<dbReference type="PRINTS" id="PR00160">
    <property type="entry name" value="GLUTAREDOXIN"/>
</dbReference>